<accession>A0A917VZ93</accession>
<dbReference type="Proteomes" id="UP000654670">
    <property type="component" value="Unassembled WGS sequence"/>
</dbReference>
<reference evidence="1" key="1">
    <citation type="journal article" date="2014" name="Int. J. Syst. Evol. Microbiol.">
        <title>Complete genome sequence of Corynebacterium casei LMG S-19264T (=DSM 44701T), isolated from a smear-ripened cheese.</title>
        <authorList>
            <consortium name="US DOE Joint Genome Institute (JGI-PGF)"/>
            <person name="Walter F."/>
            <person name="Albersmeier A."/>
            <person name="Kalinowski J."/>
            <person name="Ruckert C."/>
        </authorList>
    </citation>
    <scope>NUCLEOTIDE SEQUENCE</scope>
    <source>
        <strain evidence="1">JCM 15325</strain>
    </source>
</reference>
<evidence type="ECO:0008006" key="3">
    <source>
        <dbReference type="Google" id="ProtNLM"/>
    </source>
</evidence>
<dbReference type="Pfam" id="PF13046">
    <property type="entry name" value="DUF3906"/>
    <property type="match status" value="1"/>
</dbReference>
<dbReference type="AlphaFoldDB" id="A0A917VZ93"/>
<sequence>MELFRFIVASGENEIPVVAVAEDEETAFRVVDAEVQRTFLKRLKVDGIALVEKKKIHKNGAGFVIQTRKAYE</sequence>
<protein>
    <recommendedName>
        <fullName evidence="3">DUF3906 family protein</fullName>
    </recommendedName>
</protein>
<proteinExistence type="predicted"/>
<dbReference type="EMBL" id="BMOK01000003">
    <property type="protein sequence ID" value="GGL47515.1"/>
    <property type="molecule type" value="Genomic_DNA"/>
</dbReference>
<reference evidence="1" key="2">
    <citation type="submission" date="2020-09" db="EMBL/GenBank/DDBJ databases">
        <authorList>
            <person name="Sun Q."/>
            <person name="Ohkuma M."/>
        </authorList>
    </citation>
    <scope>NUCLEOTIDE SEQUENCE</scope>
    <source>
        <strain evidence="1">JCM 15325</strain>
    </source>
</reference>
<comment type="caution">
    <text evidence="1">The sequence shown here is derived from an EMBL/GenBank/DDBJ whole genome shotgun (WGS) entry which is preliminary data.</text>
</comment>
<gene>
    <name evidence="1" type="ORF">GCM10007968_09510</name>
</gene>
<dbReference type="InterPro" id="IPR024998">
    <property type="entry name" value="DUF3906"/>
</dbReference>
<dbReference type="RefSeq" id="WP_188801937.1">
    <property type="nucleotide sequence ID" value="NZ_BMOK01000003.1"/>
</dbReference>
<keyword evidence="2" id="KW-1185">Reference proteome</keyword>
<evidence type="ECO:0000313" key="1">
    <source>
        <dbReference type="EMBL" id="GGL47515.1"/>
    </source>
</evidence>
<organism evidence="1 2">
    <name type="scientific">Sporolactobacillus putidus</name>
    <dbReference type="NCBI Taxonomy" id="492735"/>
    <lineage>
        <taxon>Bacteria</taxon>
        <taxon>Bacillati</taxon>
        <taxon>Bacillota</taxon>
        <taxon>Bacilli</taxon>
        <taxon>Bacillales</taxon>
        <taxon>Sporolactobacillaceae</taxon>
        <taxon>Sporolactobacillus</taxon>
    </lineage>
</organism>
<name>A0A917VZ93_9BACL</name>
<evidence type="ECO:0000313" key="2">
    <source>
        <dbReference type="Proteomes" id="UP000654670"/>
    </source>
</evidence>